<evidence type="ECO:0000259" key="6">
    <source>
        <dbReference type="PROSITE" id="PS51898"/>
    </source>
</evidence>
<dbReference type="InterPro" id="IPR050808">
    <property type="entry name" value="Phage_Integrase"/>
</dbReference>
<evidence type="ECO:0000256" key="1">
    <source>
        <dbReference type="ARBA" id="ARBA00008857"/>
    </source>
</evidence>
<name>A0ABU1H980_9GAMM</name>
<dbReference type="CDD" id="cd00796">
    <property type="entry name" value="INT_Rci_Hp1_C"/>
    <property type="match status" value="1"/>
</dbReference>
<sequence length="461" mass="51529">MGNKTERLTTRVLERLAKELPEGAEVWDSEEPGYHVRAGKRGLSLRVSYYNLSGKRRVQTLGRYGVGNMTAAKGRKDAAEVLGIVAQGGDPRAVMEEAKSEEKRQQQQTLGAYLDGPYTVTQRRKKDGTATLQRIRRAFVDWLDKPMSEIARGDVERWQGEREAKGEAHSTSRRHLGALKTLLAHAAERHVIPTNPLARISLQRPAMSDEEMAEQASQRRYLEAEEVEALFAGLAAYQDNKRIQRRSSRAHGKAYLPDLDGLAYVDHVAPFITLMYFTGFRPGDLFGLRWDHVNLAFRTVRKVVEKTAHHRPEPQTFPLSTAAVDVLKTWHQQQGEPKTGLVFPSGRNGKRMDKKAMQKPWATVRKLAGLPGDLLLYSLRHNFASQLVMAGVDLLTVSKLMAHADIQTTIKYYAHLRPDHSRDAVETFVKLAPGHDSAADQAAQEGPGVIEHPGAIHIGNH</sequence>
<keyword evidence="4" id="KW-0233">DNA recombination</keyword>
<dbReference type="PROSITE" id="PS51900">
    <property type="entry name" value="CB"/>
    <property type="match status" value="1"/>
</dbReference>
<protein>
    <submittedName>
        <fullName evidence="8">Site-specific integrase</fullName>
    </submittedName>
</protein>
<dbReference type="RefSeq" id="WP_309716199.1">
    <property type="nucleotide sequence ID" value="NZ_JARWAM010000001.1"/>
</dbReference>
<dbReference type="PANTHER" id="PTHR30629:SF2">
    <property type="entry name" value="PROPHAGE INTEGRASE INTS-RELATED"/>
    <property type="match status" value="1"/>
</dbReference>
<dbReference type="InterPro" id="IPR025166">
    <property type="entry name" value="Integrase_DNA_bind_dom"/>
</dbReference>
<evidence type="ECO:0000256" key="5">
    <source>
        <dbReference type="PROSITE-ProRule" id="PRU01248"/>
    </source>
</evidence>
<keyword evidence="3 5" id="KW-0238">DNA-binding</keyword>
<dbReference type="InterPro" id="IPR010998">
    <property type="entry name" value="Integrase_recombinase_N"/>
</dbReference>
<organism evidence="8 9">
    <name type="scientific">Franzmannia qiaohouensis</name>
    <dbReference type="NCBI Taxonomy" id="1329370"/>
    <lineage>
        <taxon>Bacteria</taxon>
        <taxon>Pseudomonadati</taxon>
        <taxon>Pseudomonadota</taxon>
        <taxon>Gammaproteobacteria</taxon>
        <taxon>Oceanospirillales</taxon>
        <taxon>Halomonadaceae</taxon>
        <taxon>Franzmannia</taxon>
    </lineage>
</organism>
<feature type="domain" description="Core-binding (CB)" evidence="7">
    <location>
        <begin position="101"/>
        <end position="187"/>
    </location>
</feature>
<dbReference type="Gene3D" id="1.10.150.130">
    <property type="match status" value="1"/>
</dbReference>
<evidence type="ECO:0000256" key="4">
    <source>
        <dbReference type="ARBA" id="ARBA00023172"/>
    </source>
</evidence>
<dbReference type="EMBL" id="JARWAM010000001">
    <property type="protein sequence ID" value="MDR5904012.1"/>
    <property type="molecule type" value="Genomic_DNA"/>
</dbReference>
<dbReference type="Pfam" id="PF00589">
    <property type="entry name" value="Phage_integrase"/>
    <property type="match status" value="1"/>
</dbReference>
<dbReference type="SUPFAM" id="SSF56349">
    <property type="entry name" value="DNA breaking-rejoining enzymes"/>
    <property type="match status" value="1"/>
</dbReference>
<dbReference type="PANTHER" id="PTHR30629">
    <property type="entry name" value="PROPHAGE INTEGRASE"/>
    <property type="match status" value="1"/>
</dbReference>
<dbReference type="Gene3D" id="3.30.160.390">
    <property type="entry name" value="Integrase, DNA-binding domain"/>
    <property type="match status" value="1"/>
</dbReference>
<dbReference type="Pfam" id="PF13356">
    <property type="entry name" value="Arm-DNA-bind_3"/>
    <property type="match status" value="1"/>
</dbReference>
<accession>A0ABU1H980</accession>
<evidence type="ECO:0000313" key="8">
    <source>
        <dbReference type="EMBL" id="MDR5904012.1"/>
    </source>
</evidence>
<proteinExistence type="inferred from homology"/>
<evidence type="ECO:0000256" key="3">
    <source>
        <dbReference type="ARBA" id="ARBA00023125"/>
    </source>
</evidence>
<dbReference type="InterPro" id="IPR044068">
    <property type="entry name" value="CB"/>
</dbReference>
<evidence type="ECO:0000313" key="9">
    <source>
        <dbReference type="Proteomes" id="UP001251374"/>
    </source>
</evidence>
<dbReference type="InterPro" id="IPR002104">
    <property type="entry name" value="Integrase_catalytic"/>
</dbReference>
<comment type="caution">
    <text evidence="8">The sequence shown here is derived from an EMBL/GenBank/DDBJ whole genome shotgun (WGS) entry which is preliminary data.</text>
</comment>
<reference evidence="8 9" key="1">
    <citation type="submission" date="2023-04" db="EMBL/GenBank/DDBJ databases">
        <title>A long-awaited taxogenomic arrangement of the family Halomonadaceae.</title>
        <authorList>
            <person name="De La Haba R."/>
            <person name="Chuvochina M."/>
            <person name="Wittouck S."/>
            <person name="Arahal D.R."/>
            <person name="Sanchez-Porro C."/>
            <person name="Hugenholtz P."/>
            <person name="Ventosa A."/>
        </authorList>
    </citation>
    <scope>NUCLEOTIDE SEQUENCE [LARGE SCALE GENOMIC DNA]</scope>
    <source>
        <strain evidence="8 9">DSM 26770</strain>
    </source>
</reference>
<dbReference type="InterPro" id="IPR011010">
    <property type="entry name" value="DNA_brk_join_enz"/>
</dbReference>
<dbReference type="Gene3D" id="1.10.443.10">
    <property type="entry name" value="Intergrase catalytic core"/>
    <property type="match status" value="1"/>
</dbReference>
<comment type="similarity">
    <text evidence="1">Belongs to the 'phage' integrase family.</text>
</comment>
<dbReference type="PROSITE" id="PS51898">
    <property type="entry name" value="TYR_RECOMBINASE"/>
    <property type="match status" value="1"/>
</dbReference>
<keyword evidence="2" id="KW-0229">DNA integration</keyword>
<feature type="domain" description="Tyr recombinase" evidence="6">
    <location>
        <begin position="217"/>
        <end position="426"/>
    </location>
</feature>
<dbReference type="Proteomes" id="UP001251374">
    <property type="component" value="Unassembled WGS sequence"/>
</dbReference>
<gene>
    <name evidence="8" type="ORF">QC821_01840</name>
</gene>
<dbReference type="InterPro" id="IPR038488">
    <property type="entry name" value="Integrase_DNA-bd_sf"/>
</dbReference>
<keyword evidence="9" id="KW-1185">Reference proteome</keyword>
<dbReference type="InterPro" id="IPR013762">
    <property type="entry name" value="Integrase-like_cat_sf"/>
</dbReference>
<evidence type="ECO:0000259" key="7">
    <source>
        <dbReference type="PROSITE" id="PS51900"/>
    </source>
</evidence>
<evidence type="ECO:0000256" key="2">
    <source>
        <dbReference type="ARBA" id="ARBA00022908"/>
    </source>
</evidence>